<dbReference type="KEGG" id="acru:HHL28_03980"/>
<protein>
    <submittedName>
        <fullName evidence="1">Uncharacterized protein</fullName>
    </submittedName>
</protein>
<reference evidence="1" key="1">
    <citation type="submission" date="2020-04" db="EMBL/GenBank/DDBJ databases">
        <title>A desert anoxygenic phototrophic bacterium fixes CO2 using RubisCO under aerobic conditions.</title>
        <authorList>
            <person name="Tang K."/>
        </authorList>
    </citation>
    <scope>NUCLEOTIDE SEQUENCE [LARGE SCALE GENOMIC DNA]</scope>
    <source>
        <strain evidence="1">MIMtkB3</strain>
    </source>
</reference>
<dbReference type="EMBL" id="CP051775">
    <property type="protein sequence ID" value="QJE72368.1"/>
    <property type="molecule type" value="Genomic_DNA"/>
</dbReference>
<accession>A0A858R4P2</accession>
<name>A0A858R4P2_9PROT</name>
<organism evidence="1 2">
    <name type="scientific">Aerophototrophica crusticola</name>
    <dbReference type="NCBI Taxonomy" id="1709002"/>
    <lineage>
        <taxon>Bacteria</taxon>
        <taxon>Pseudomonadati</taxon>
        <taxon>Pseudomonadota</taxon>
        <taxon>Alphaproteobacteria</taxon>
        <taxon>Rhodospirillales</taxon>
        <taxon>Rhodospirillaceae</taxon>
        <taxon>Aerophototrophica</taxon>
    </lineage>
</organism>
<dbReference type="Proteomes" id="UP000501891">
    <property type="component" value="Chromosome"/>
</dbReference>
<evidence type="ECO:0000313" key="1">
    <source>
        <dbReference type="EMBL" id="QJE72368.1"/>
    </source>
</evidence>
<dbReference type="AlphaFoldDB" id="A0A858R4P2"/>
<evidence type="ECO:0000313" key="2">
    <source>
        <dbReference type="Proteomes" id="UP000501891"/>
    </source>
</evidence>
<keyword evidence="2" id="KW-1185">Reference proteome</keyword>
<proteinExistence type="predicted"/>
<gene>
    <name evidence="1" type="ORF">HHL28_03980</name>
</gene>
<sequence>MNVNRPDLPDCKTGSPSRPYLTVIEGGLAGIPPSAPPPAPEDGEGWDDLHGWVDGALPSHRSAVVGLALSRDPAVAGRALAYKAQVEGLHALYDPILNEPIPERLLQTLRAAEAKPRPTAEGVPVRAAGRRWLSAALAVLGLMVLLAQQILADIPQSLGIVGGGLLP</sequence>